<dbReference type="EMBL" id="CP101914">
    <property type="protein sequence ID" value="UUI01960.1"/>
    <property type="molecule type" value="Genomic_DNA"/>
</dbReference>
<evidence type="ECO:0000313" key="4">
    <source>
        <dbReference type="Proteomes" id="UP001059773"/>
    </source>
</evidence>
<keyword evidence="1" id="KW-0472">Membrane</keyword>
<dbReference type="RefSeq" id="WP_256707252.1">
    <property type="nucleotide sequence ID" value="NZ_CP101914.1"/>
</dbReference>
<proteinExistence type="predicted"/>
<sequence length="201" mass="22379">MRKWIVPIVTTIIAVIISIAAYDSLPSQMAVNYGESDTFMDKRIAVSLMPVLILVLSGMTLFLIRMEKDENKRKRAELIVSAINSIATIVLLAAHGFMIAYNLDYPLNFAIFVTLTVGSTFVLIGNLVPRLPQGTYEWPKIEHNPRRQLMRFSGKLMVAFGLIFMILALIPGSYIFPVFFALLGAFIIITAGKSIHAVQSK</sequence>
<feature type="transmembrane region" description="Helical" evidence="1">
    <location>
        <begin position="149"/>
        <end position="168"/>
    </location>
</feature>
<keyword evidence="1" id="KW-0812">Transmembrane</keyword>
<gene>
    <name evidence="3" type="ORF">NP439_18195</name>
</gene>
<accession>A0ABY5JQ66</accession>
<feature type="transmembrane region" description="Helical" evidence="1">
    <location>
        <begin position="174"/>
        <end position="192"/>
    </location>
</feature>
<dbReference type="PANTHER" id="PTHR37810:SF5">
    <property type="entry name" value="IMMUNITY PROTEIN SDPI"/>
    <property type="match status" value="1"/>
</dbReference>
<dbReference type="InterPro" id="IPR012867">
    <property type="entry name" value="DUF1648"/>
</dbReference>
<keyword evidence="1" id="KW-1133">Transmembrane helix</keyword>
<evidence type="ECO:0000259" key="2">
    <source>
        <dbReference type="Pfam" id="PF07853"/>
    </source>
</evidence>
<evidence type="ECO:0000256" key="1">
    <source>
        <dbReference type="SAM" id="Phobius"/>
    </source>
</evidence>
<feature type="domain" description="DUF1648" evidence="2">
    <location>
        <begin position="10"/>
        <end position="54"/>
    </location>
</feature>
<feature type="transmembrane region" description="Helical" evidence="1">
    <location>
        <begin position="44"/>
        <end position="64"/>
    </location>
</feature>
<name>A0ABY5JQ66_9BACI</name>
<organism evidence="3 4">
    <name type="scientific">Oceanobacillus jeddahense</name>
    <dbReference type="NCBI Taxonomy" id="1462527"/>
    <lineage>
        <taxon>Bacteria</taxon>
        <taxon>Bacillati</taxon>
        <taxon>Bacillota</taxon>
        <taxon>Bacilli</taxon>
        <taxon>Bacillales</taxon>
        <taxon>Bacillaceae</taxon>
        <taxon>Oceanobacillus</taxon>
    </lineage>
</organism>
<feature type="transmembrane region" description="Helical" evidence="1">
    <location>
        <begin position="107"/>
        <end position="128"/>
    </location>
</feature>
<feature type="transmembrane region" description="Helical" evidence="1">
    <location>
        <begin position="76"/>
        <end position="101"/>
    </location>
</feature>
<protein>
    <submittedName>
        <fullName evidence="3">DUF1648 domain-containing protein</fullName>
    </submittedName>
</protein>
<keyword evidence="4" id="KW-1185">Reference proteome</keyword>
<dbReference type="Pfam" id="PF07853">
    <property type="entry name" value="DUF1648"/>
    <property type="match status" value="1"/>
</dbReference>
<evidence type="ECO:0000313" key="3">
    <source>
        <dbReference type="EMBL" id="UUI01960.1"/>
    </source>
</evidence>
<dbReference type="Proteomes" id="UP001059773">
    <property type="component" value="Chromosome"/>
</dbReference>
<reference evidence="3" key="1">
    <citation type="submission" date="2022-07" db="EMBL/GenBank/DDBJ databases">
        <title>FELIX.</title>
        <authorList>
            <person name="Wan K.H."/>
            <person name="Park S."/>
            <person name="Lawrence Q."/>
            <person name="Eichenberger J.P."/>
            <person name="Booth B.W."/>
            <person name="Piaggio A.J."/>
            <person name="Chandler J.C."/>
            <person name="Franklin A.B."/>
            <person name="Celniker S.E."/>
        </authorList>
    </citation>
    <scope>NUCLEOTIDE SEQUENCE</scope>
    <source>
        <strain evidence="3">QA-1986 374</strain>
    </source>
</reference>
<dbReference type="PANTHER" id="PTHR37810">
    <property type="entry name" value="IMMUNITY PROTEIN SDPI"/>
    <property type="match status" value="1"/>
</dbReference>